<evidence type="ECO:0000256" key="3">
    <source>
        <dbReference type="ARBA" id="ARBA00022729"/>
    </source>
</evidence>
<evidence type="ECO:0000313" key="7">
    <source>
        <dbReference type="Proteomes" id="UP000571084"/>
    </source>
</evidence>
<evidence type="ECO:0000256" key="2">
    <source>
        <dbReference type="ARBA" id="ARBA00022448"/>
    </source>
</evidence>
<comment type="caution">
    <text evidence="6">The sequence shown here is derived from an EMBL/GenBank/DDBJ whole genome shotgun (WGS) entry which is preliminary data.</text>
</comment>
<dbReference type="Pfam" id="PF13458">
    <property type="entry name" value="Peripla_BP_6"/>
    <property type="match status" value="1"/>
</dbReference>
<keyword evidence="3" id="KW-0732">Signal</keyword>
<dbReference type="GO" id="GO:0006865">
    <property type="term" value="P:amino acid transport"/>
    <property type="evidence" value="ECO:0007669"/>
    <property type="project" value="UniProtKB-KW"/>
</dbReference>
<dbReference type="AlphaFoldDB" id="A0A840RVI7"/>
<dbReference type="InterPro" id="IPR051010">
    <property type="entry name" value="BCAA_transport"/>
</dbReference>
<dbReference type="CDD" id="cd06340">
    <property type="entry name" value="PBP1_ABC_ligand_binding-like"/>
    <property type="match status" value="1"/>
</dbReference>
<dbReference type="InterPro" id="IPR028082">
    <property type="entry name" value="Peripla_BP_I"/>
</dbReference>
<evidence type="ECO:0000313" key="6">
    <source>
        <dbReference type="EMBL" id="MBB5201192.1"/>
    </source>
</evidence>
<dbReference type="RefSeq" id="WP_168056689.1">
    <property type="nucleotide sequence ID" value="NZ_JAAOZT010000012.1"/>
</dbReference>
<dbReference type="EMBL" id="JACHHQ010000006">
    <property type="protein sequence ID" value="MBB5201192.1"/>
    <property type="molecule type" value="Genomic_DNA"/>
</dbReference>
<dbReference type="InterPro" id="IPR000709">
    <property type="entry name" value="Leu_Ile_Val-bd"/>
</dbReference>
<dbReference type="PANTHER" id="PTHR30483:SF37">
    <property type="entry name" value="ABC TRANSPORTER SUBSTRATE-BINDING PROTEIN"/>
    <property type="match status" value="1"/>
</dbReference>
<dbReference type="Gene3D" id="3.40.50.2300">
    <property type="match status" value="2"/>
</dbReference>
<evidence type="ECO:0000259" key="5">
    <source>
        <dbReference type="Pfam" id="PF13458"/>
    </source>
</evidence>
<evidence type="ECO:0000256" key="4">
    <source>
        <dbReference type="ARBA" id="ARBA00022970"/>
    </source>
</evidence>
<keyword evidence="4" id="KW-0029">Amino-acid transport</keyword>
<feature type="domain" description="Leucine-binding protein" evidence="5">
    <location>
        <begin position="50"/>
        <end position="374"/>
    </location>
</feature>
<protein>
    <submittedName>
        <fullName evidence="6">Branched-chain amino acid transport system substrate-binding protein</fullName>
    </submittedName>
</protein>
<accession>A0A840RVI7</accession>
<keyword evidence="2" id="KW-0813">Transport</keyword>
<comment type="similarity">
    <text evidence="1">Belongs to the leucine-binding protein family.</text>
</comment>
<proteinExistence type="inferred from homology"/>
<dbReference type="InterPro" id="IPR028081">
    <property type="entry name" value="Leu-bd"/>
</dbReference>
<dbReference type="PANTHER" id="PTHR30483">
    <property type="entry name" value="LEUCINE-SPECIFIC-BINDING PROTEIN"/>
    <property type="match status" value="1"/>
</dbReference>
<name>A0A840RVI7_9BURK</name>
<dbReference type="SUPFAM" id="SSF53822">
    <property type="entry name" value="Periplasmic binding protein-like I"/>
    <property type="match status" value="1"/>
</dbReference>
<dbReference type="Proteomes" id="UP000571084">
    <property type="component" value="Unassembled WGS sequence"/>
</dbReference>
<reference evidence="6 7" key="1">
    <citation type="submission" date="2020-08" db="EMBL/GenBank/DDBJ databases">
        <title>Genomic Encyclopedia of Type Strains, Phase IV (KMG-IV): sequencing the most valuable type-strain genomes for metagenomic binning, comparative biology and taxonomic classification.</title>
        <authorList>
            <person name="Goeker M."/>
        </authorList>
    </citation>
    <scope>NUCLEOTIDE SEQUENCE [LARGE SCALE GENOMIC DNA]</scope>
    <source>
        <strain evidence="6 7">DSM 23240</strain>
    </source>
</reference>
<organism evidence="6 7">
    <name type="scientific">Glaciimonas immobilis</name>
    <dbReference type="NCBI Taxonomy" id="728004"/>
    <lineage>
        <taxon>Bacteria</taxon>
        <taxon>Pseudomonadati</taxon>
        <taxon>Pseudomonadota</taxon>
        <taxon>Betaproteobacteria</taxon>
        <taxon>Burkholderiales</taxon>
        <taxon>Oxalobacteraceae</taxon>
        <taxon>Glaciimonas</taxon>
    </lineage>
</organism>
<sequence length="429" mass="45725">MNVRKSMTSSMTNSVGKFTPALIKVLTPIVQTTLLVGAMLVPQFAQAAEPIKIGAINPFSGPLALYGVEVTRGYELAVDQVNAAGGLLGRKIEIVRGDASNPQQGIATVEQLQANDKVDLFIGTYTSAVSNAASDAASRYNKLYWETGALAQNLTERGLLNYVRISPNGGDFALMSVNTIRDLIAPALKKNMKDVKVWIEHEDSVYGTSIAATQKKLLETLGAKVVGVGAHSMRSIDLNDTILRAKQANPDVLVQTGYVPDGNLLLRTARDQGFKPGAILLVGVGDTPETVQSLGVPSIQGVLVVTYPRTDISERFGPGAQGFLTAYRARYKSDPIASQSMTAYVGMQMLFDAIRAAGSLDVTKVRAAALVMDKPSGSYATGYGFKLDKNSQNQRAFPVTAQWQAGKMVTVFPPSAMPSGATLLPLARP</sequence>
<gene>
    <name evidence="6" type="ORF">HNR39_003041</name>
</gene>
<dbReference type="PRINTS" id="PR00337">
    <property type="entry name" value="LEUILEVALBP"/>
</dbReference>
<keyword evidence="7" id="KW-1185">Reference proteome</keyword>
<evidence type="ECO:0000256" key="1">
    <source>
        <dbReference type="ARBA" id="ARBA00010062"/>
    </source>
</evidence>